<dbReference type="EMBL" id="JASCXX010000004">
    <property type="protein sequence ID" value="MDI6448443.1"/>
    <property type="molecule type" value="Genomic_DNA"/>
</dbReference>
<evidence type="ECO:0000313" key="3">
    <source>
        <dbReference type="Proteomes" id="UP001431776"/>
    </source>
</evidence>
<evidence type="ECO:0000313" key="2">
    <source>
        <dbReference type="EMBL" id="MDI6448443.1"/>
    </source>
</evidence>
<dbReference type="RefSeq" id="WP_349243847.1">
    <property type="nucleotide sequence ID" value="NZ_JASCXX010000004.1"/>
</dbReference>
<protein>
    <submittedName>
        <fullName evidence="2">Photosystem II protein Y</fullName>
    </submittedName>
</protein>
<accession>A0AAW6TY68</accession>
<keyword evidence="1" id="KW-0472">Membrane</keyword>
<gene>
    <name evidence="2" type="ORF">QJ522_05255</name>
</gene>
<name>A0AAW6TY68_9BACT</name>
<proteinExistence type="predicted"/>
<organism evidence="2 3">
    <name type="scientific">Anaerobaca lacustris</name>
    <dbReference type="NCBI Taxonomy" id="3044600"/>
    <lineage>
        <taxon>Bacteria</taxon>
        <taxon>Pseudomonadati</taxon>
        <taxon>Planctomycetota</taxon>
        <taxon>Phycisphaerae</taxon>
        <taxon>Sedimentisphaerales</taxon>
        <taxon>Anaerobacaceae</taxon>
        <taxon>Anaerobaca</taxon>
    </lineage>
</organism>
<keyword evidence="3" id="KW-1185">Reference proteome</keyword>
<feature type="transmembrane region" description="Helical" evidence="1">
    <location>
        <begin position="6"/>
        <end position="24"/>
    </location>
</feature>
<reference evidence="2" key="1">
    <citation type="submission" date="2023-05" db="EMBL/GenBank/DDBJ databases">
        <title>Anaerotaeda fermentans gen. nov., sp. nov., a novel anaerobic planctomycete of the new family within the order Sedimentisphaerales isolated from Taman Peninsula, Russia.</title>
        <authorList>
            <person name="Khomyakova M.A."/>
            <person name="Merkel A.Y."/>
            <person name="Slobodkin A.I."/>
        </authorList>
    </citation>
    <scope>NUCLEOTIDE SEQUENCE</scope>
    <source>
        <strain evidence="2">M17dextr</strain>
    </source>
</reference>
<comment type="caution">
    <text evidence="2">The sequence shown here is derived from an EMBL/GenBank/DDBJ whole genome shotgun (WGS) entry which is preliminary data.</text>
</comment>
<keyword evidence="1" id="KW-1133">Transmembrane helix</keyword>
<keyword evidence="1" id="KW-0812">Transmembrane</keyword>
<evidence type="ECO:0000256" key="1">
    <source>
        <dbReference type="SAM" id="Phobius"/>
    </source>
</evidence>
<sequence length="77" mass="8946">MWFRIIMIVGVIVVAGGWIAYGIYDYKMRQEEKKQPKPRSEKLQKTQSEVSDWAKQMAAFKKPVAKRQARGDQDDDA</sequence>
<dbReference type="Proteomes" id="UP001431776">
    <property type="component" value="Unassembled WGS sequence"/>
</dbReference>
<dbReference type="AlphaFoldDB" id="A0AAW6TY68"/>